<dbReference type="Pfam" id="PF09815">
    <property type="entry name" value="XK-related"/>
    <property type="match status" value="1"/>
</dbReference>
<evidence type="ECO:0000256" key="5">
    <source>
        <dbReference type="ARBA" id="ARBA00022989"/>
    </source>
</evidence>
<evidence type="ECO:0000256" key="4">
    <source>
        <dbReference type="ARBA" id="ARBA00022692"/>
    </source>
</evidence>
<gene>
    <name evidence="8" type="ORF">NEMVEDRAFT_v1g83237</name>
</gene>
<dbReference type="eggNOG" id="KOG4790">
    <property type="taxonomic scope" value="Eukaryota"/>
</dbReference>
<evidence type="ECO:0000256" key="1">
    <source>
        <dbReference type="ARBA" id="ARBA00004651"/>
    </source>
</evidence>
<keyword evidence="3" id="KW-1003">Cell membrane</keyword>
<dbReference type="PANTHER" id="PTHR16024:SF6">
    <property type="entry name" value="XK-RELATED PROTEIN"/>
    <property type="match status" value="1"/>
</dbReference>
<reference evidence="8 9" key="1">
    <citation type="journal article" date="2007" name="Science">
        <title>Sea anemone genome reveals ancestral eumetazoan gene repertoire and genomic organization.</title>
        <authorList>
            <person name="Putnam N.H."/>
            <person name="Srivastava M."/>
            <person name="Hellsten U."/>
            <person name="Dirks B."/>
            <person name="Chapman J."/>
            <person name="Salamov A."/>
            <person name="Terry A."/>
            <person name="Shapiro H."/>
            <person name="Lindquist E."/>
            <person name="Kapitonov V.V."/>
            <person name="Jurka J."/>
            <person name="Genikhovich G."/>
            <person name="Grigoriev I.V."/>
            <person name="Lucas S.M."/>
            <person name="Steele R.E."/>
            <person name="Finnerty J.R."/>
            <person name="Technau U."/>
            <person name="Martindale M.Q."/>
            <person name="Rokhsar D.S."/>
        </authorList>
    </citation>
    <scope>NUCLEOTIDE SEQUENCE [LARGE SCALE GENOMIC DNA]</scope>
    <source>
        <strain evidence="9">CH2 X CH6</strain>
    </source>
</reference>
<evidence type="ECO:0000256" key="2">
    <source>
        <dbReference type="ARBA" id="ARBA00008789"/>
    </source>
</evidence>
<dbReference type="EMBL" id="DS469513">
    <property type="protein sequence ID" value="EDO48583.1"/>
    <property type="molecule type" value="Genomic_DNA"/>
</dbReference>
<name>A7RIW8_NEMVE</name>
<dbReference type="Proteomes" id="UP000001593">
    <property type="component" value="Unassembled WGS sequence"/>
</dbReference>
<evidence type="ECO:0000256" key="6">
    <source>
        <dbReference type="ARBA" id="ARBA00023136"/>
    </source>
</evidence>
<feature type="transmembrane region" description="Helical" evidence="7">
    <location>
        <begin position="109"/>
        <end position="127"/>
    </location>
</feature>
<dbReference type="AlphaFoldDB" id="A7RIW8"/>
<comment type="subcellular location">
    <subcellularLocation>
        <location evidence="1">Cell membrane</location>
        <topology evidence="1">Multi-pass membrane protein</topology>
    </subcellularLocation>
    <subcellularLocation>
        <location evidence="7">Membrane</location>
        <topology evidence="7">Multi-pass membrane protein</topology>
    </subcellularLocation>
</comment>
<feature type="non-terminal residue" evidence="8">
    <location>
        <position position="186"/>
    </location>
</feature>
<keyword evidence="4 7" id="KW-0812">Transmembrane</keyword>
<feature type="transmembrane region" description="Helical" evidence="7">
    <location>
        <begin position="139"/>
        <end position="157"/>
    </location>
</feature>
<dbReference type="GO" id="GO:0005886">
    <property type="term" value="C:plasma membrane"/>
    <property type="evidence" value="ECO:0007669"/>
    <property type="project" value="UniProtKB-SubCell"/>
</dbReference>
<sequence>NQKLDMSLLDVISSFLEDAPIFLLQTYIVLLTRREFTWTFAEIKLVFNTFKSVVMLAKALKAYRFNLHFFDISRAPLPMCASLGLFAWSFFILIARVLVLALFATTFKAWIALVFALDIMISYLILFNQDCNYFPNSKLKLNLFKLFLAYVHLFAFFHLEGRQMRRFAYPYYAFVFFENVILMLLW</sequence>
<comment type="similarity">
    <text evidence="2 7">Belongs to the XK family.</text>
</comment>
<keyword evidence="9" id="KW-1185">Reference proteome</keyword>
<protein>
    <recommendedName>
        <fullName evidence="7">XK-related protein</fullName>
    </recommendedName>
</protein>
<dbReference type="InterPro" id="IPR018629">
    <property type="entry name" value="XK-rel"/>
</dbReference>
<organism evidence="8 9">
    <name type="scientific">Nematostella vectensis</name>
    <name type="common">Starlet sea anemone</name>
    <dbReference type="NCBI Taxonomy" id="45351"/>
    <lineage>
        <taxon>Eukaryota</taxon>
        <taxon>Metazoa</taxon>
        <taxon>Cnidaria</taxon>
        <taxon>Anthozoa</taxon>
        <taxon>Hexacorallia</taxon>
        <taxon>Actiniaria</taxon>
        <taxon>Edwardsiidae</taxon>
        <taxon>Nematostella</taxon>
    </lineage>
</organism>
<feature type="transmembrane region" description="Helical" evidence="7">
    <location>
        <begin position="83"/>
        <end position="103"/>
    </location>
</feature>
<evidence type="ECO:0000256" key="7">
    <source>
        <dbReference type="RuleBase" id="RU910716"/>
    </source>
</evidence>
<evidence type="ECO:0000313" key="9">
    <source>
        <dbReference type="Proteomes" id="UP000001593"/>
    </source>
</evidence>
<accession>A7RIW8</accession>
<keyword evidence="5 7" id="KW-1133">Transmembrane helix</keyword>
<dbReference type="InParanoid" id="A7RIW8"/>
<dbReference type="PANTHER" id="PTHR16024">
    <property type="entry name" value="XK-RELATED PROTEIN"/>
    <property type="match status" value="1"/>
</dbReference>
<proteinExistence type="inferred from homology"/>
<feature type="transmembrane region" description="Helical" evidence="7">
    <location>
        <begin position="169"/>
        <end position="185"/>
    </location>
</feature>
<feature type="non-terminal residue" evidence="8">
    <location>
        <position position="1"/>
    </location>
</feature>
<dbReference type="HOGENOM" id="CLU_094360_0_0_1"/>
<dbReference type="InterPro" id="IPR050895">
    <property type="entry name" value="XK-related_scramblase"/>
</dbReference>
<keyword evidence="6 7" id="KW-0472">Membrane</keyword>
<dbReference type="PhylomeDB" id="A7RIW8"/>
<dbReference type="GO" id="GO:0016020">
    <property type="term" value="C:membrane"/>
    <property type="evidence" value="ECO:0000318"/>
    <property type="project" value="GO_Central"/>
</dbReference>
<evidence type="ECO:0000313" key="8">
    <source>
        <dbReference type="EMBL" id="EDO48583.1"/>
    </source>
</evidence>
<evidence type="ECO:0000256" key="3">
    <source>
        <dbReference type="ARBA" id="ARBA00022475"/>
    </source>
</evidence>